<dbReference type="InterPro" id="IPR016039">
    <property type="entry name" value="Thiolase-like"/>
</dbReference>
<feature type="compositionally biased region" description="Polar residues" evidence="1">
    <location>
        <begin position="163"/>
        <end position="175"/>
    </location>
</feature>
<dbReference type="Gene3D" id="3.40.47.10">
    <property type="match status" value="1"/>
</dbReference>
<organism evidence="2 3">
    <name type="scientific">Streptomyces scabiei</name>
    <dbReference type="NCBI Taxonomy" id="1930"/>
    <lineage>
        <taxon>Bacteria</taxon>
        <taxon>Bacillati</taxon>
        <taxon>Actinomycetota</taxon>
        <taxon>Actinomycetes</taxon>
        <taxon>Kitasatosporales</taxon>
        <taxon>Streptomycetaceae</taxon>
        <taxon>Streptomyces</taxon>
    </lineage>
</organism>
<dbReference type="OrthoDB" id="4225324at2"/>
<reference evidence="3" key="1">
    <citation type="submission" date="2015-11" db="EMBL/GenBank/DDBJ databases">
        <authorList>
            <consortium name="Cross-ministerial Strategic Innovation Promotion Program (SIP) consortium"/>
            <person name="Tomihama T."/>
            <person name="Ikenaga M."/>
            <person name="Sakai M."/>
            <person name="Okubo T."/>
            <person name="Ikeda S."/>
        </authorList>
    </citation>
    <scope>NUCLEOTIDE SEQUENCE [LARGE SCALE GENOMIC DNA]</scope>
    <source>
        <strain evidence="3">S58</strain>
    </source>
</reference>
<evidence type="ECO:0008006" key="4">
    <source>
        <dbReference type="Google" id="ProtNLM"/>
    </source>
</evidence>
<comment type="caution">
    <text evidence="2">The sequence shown here is derived from an EMBL/GenBank/DDBJ whole genome shotgun (WGS) entry which is preliminary data.</text>
</comment>
<dbReference type="EMBL" id="BCMM01000011">
    <property type="protein sequence ID" value="GAQ62350.1"/>
    <property type="molecule type" value="Genomic_DNA"/>
</dbReference>
<evidence type="ECO:0000256" key="1">
    <source>
        <dbReference type="SAM" id="MobiDB-lite"/>
    </source>
</evidence>
<feature type="region of interest" description="Disordered" evidence="1">
    <location>
        <begin position="156"/>
        <end position="175"/>
    </location>
</feature>
<evidence type="ECO:0000313" key="2">
    <source>
        <dbReference type="EMBL" id="GAQ62350.1"/>
    </source>
</evidence>
<protein>
    <recommendedName>
        <fullName evidence="4">Polyketide synthase</fullName>
    </recommendedName>
</protein>
<dbReference type="AlphaFoldDB" id="A0A100JMN3"/>
<accession>A0A100JMN3</accession>
<proteinExistence type="predicted"/>
<dbReference type="GO" id="GO:0016747">
    <property type="term" value="F:acyltransferase activity, transferring groups other than amino-acyl groups"/>
    <property type="evidence" value="ECO:0007669"/>
    <property type="project" value="UniProtKB-ARBA"/>
</dbReference>
<evidence type="ECO:0000313" key="3">
    <source>
        <dbReference type="Proteomes" id="UP000067448"/>
    </source>
</evidence>
<dbReference type="RefSeq" id="WP_059080167.1">
    <property type="nucleotide sequence ID" value="NZ_BCMM01000011.1"/>
</dbReference>
<dbReference type="Proteomes" id="UP000067448">
    <property type="component" value="Unassembled WGS sequence"/>
</dbReference>
<dbReference type="SUPFAM" id="SSF53901">
    <property type="entry name" value="Thiolase-like"/>
    <property type="match status" value="1"/>
</dbReference>
<name>A0A100JMN3_STRSC</name>
<reference evidence="3" key="3">
    <citation type="submission" date="2016-02" db="EMBL/GenBank/DDBJ databases">
        <title>Draft genome of pathogenic Streptomyces sp. in Japan.</title>
        <authorList>
            <person name="Tomihama T."/>
            <person name="Ikenaga M."/>
            <person name="Sakai M."/>
            <person name="Okubo T."/>
            <person name="Ikeda S."/>
        </authorList>
    </citation>
    <scope>NUCLEOTIDE SEQUENCE [LARGE SCALE GENOMIC DNA]</scope>
    <source>
        <strain evidence="3">S58</strain>
    </source>
</reference>
<sequence length="175" mass="18370">MSDVAILTTYGMTVLGEGVTEVTDLSGVRPRQRASLYADPLSWLVFEAVQHAIDAHREDIDSAREGVGHIVVSDDCTTYTMRAIAATIAVGRISPLRFSGANPGSVCSLPSQFLGFSGPSMTLSMPPDKGLPPAAAVARAWLRQGSATHVLVTSHRAGPSGHRVTSTLLTGTQKG</sequence>
<reference evidence="2 3" key="2">
    <citation type="journal article" date="2016" name="Genome Announc.">
        <title>Draft Genome Sequences of Streptomyces scabiei S58, Streptomyces turgidiscabies T45, and Streptomyces acidiscabies a10, the Pathogens of Potato Common Scab, Isolated in Japan.</title>
        <authorList>
            <person name="Tomihama T."/>
            <person name="Nishi Y."/>
            <person name="Sakai M."/>
            <person name="Ikenaga M."/>
            <person name="Okubo T."/>
            <person name="Ikeda S."/>
        </authorList>
    </citation>
    <scope>NUCLEOTIDE SEQUENCE [LARGE SCALE GENOMIC DNA]</scope>
    <source>
        <strain evidence="2 3">S58</strain>
    </source>
</reference>
<gene>
    <name evidence="2" type="ORF">SsS58_02717</name>
</gene>